<name>A0A2A7MDK3_9CLOT</name>
<keyword evidence="2" id="KW-1185">Reference proteome</keyword>
<dbReference type="AlphaFoldDB" id="A0A2A7MDK3"/>
<dbReference type="EMBL" id="PDCJ01000002">
    <property type="protein sequence ID" value="PEG29765.1"/>
    <property type="molecule type" value="Genomic_DNA"/>
</dbReference>
<accession>A0A2A7MDK3</accession>
<comment type="caution">
    <text evidence="1">The sequence shown here is derived from an EMBL/GenBank/DDBJ whole genome shotgun (WGS) entry which is preliminary data.</text>
</comment>
<gene>
    <name evidence="1" type="ORF">CQ394_13970</name>
</gene>
<dbReference type="RefSeq" id="WP_058293931.1">
    <property type="nucleotide sequence ID" value="NZ_LN890327.1"/>
</dbReference>
<protein>
    <submittedName>
        <fullName evidence="1">Uncharacterized protein</fullName>
    </submittedName>
</protein>
<proteinExistence type="predicted"/>
<dbReference type="STRING" id="137838.GCA_001458595_01022"/>
<dbReference type="Proteomes" id="UP000220840">
    <property type="component" value="Unassembled WGS sequence"/>
</dbReference>
<evidence type="ECO:0000313" key="2">
    <source>
        <dbReference type="Proteomes" id="UP000220840"/>
    </source>
</evidence>
<evidence type="ECO:0000313" key="1">
    <source>
        <dbReference type="EMBL" id="PEG29765.1"/>
    </source>
</evidence>
<dbReference type="OrthoDB" id="5770817at2"/>
<sequence>MKWSEVKNLYPNQFVKFEIVESHEDDKYKYVDDVAIIKAIKDGHEAMKEFTKCKNGQLVYSTANEEIIIEKVKNIGIRRSI</sequence>
<organism evidence="1 2">
    <name type="scientific">Clostridium neonatale</name>
    <dbReference type="NCBI Taxonomy" id="137838"/>
    <lineage>
        <taxon>Bacteria</taxon>
        <taxon>Bacillati</taxon>
        <taxon>Bacillota</taxon>
        <taxon>Clostridia</taxon>
        <taxon>Eubacteriales</taxon>
        <taxon>Clostridiaceae</taxon>
        <taxon>Clostridium</taxon>
    </lineage>
</organism>
<reference evidence="1 2" key="1">
    <citation type="submission" date="2017-10" db="EMBL/GenBank/DDBJ databases">
        <title>Effective Description of Clostridium neonatale sp. nov. linked to necrotizing enterocolitis in neonates and a clarification of species assignable to the genus Clostridium (Prazmowski 1880) emend. Lawson and Rainey 2016.</title>
        <authorList>
            <person name="Bernard K."/>
            <person name="Burdz T."/>
            <person name="Wiebe D."/>
            <person name="Balcewich B."/>
            <person name="Alfa M."/>
            <person name="Bernier A.-M."/>
        </authorList>
    </citation>
    <scope>NUCLEOTIDE SEQUENCE [LARGE SCALE GENOMIC DNA]</scope>
    <source>
        <strain evidence="1 2">LCDC99A005</strain>
    </source>
</reference>